<evidence type="ECO:0000313" key="2">
    <source>
        <dbReference type="EMBL" id="KAF9462547.1"/>
    </source>
</evidence>
<protein>
    <submittedName>
        <fullName evidence="2">Uncharacterized protein</fullName>
    </submittedName>
</protein>
<gene>
    <name evidence="2" type="ORF">BDZ94DRAFT_1261160</name>
</gene>
<reference evidence="2" key="1">
    <citation type="submission" date="2020-11" db="EMBL/GenBank/DDBJ databases">
        <authorList>
            <consortium name="DOE Joint Genome Institute"/>
            <person name="Ahrendt S."/>
            <person name="Riley R."/>
            <person name="Andreopoulos W."/>
            <person name="Labutti K."/>
            <person name="Pangilinan J."/>
            <person name="Ruiz-Duenas F.J."/>
            <person name="Barrasa J.M."/>
            <person name="Sanchez-Garcia M."/>
            <person name="Camarero S."/>
            <person name="Miyauchi S."/>
            <person name="Serrano A."/>
            <person name="Linde D."/>
            <person name="Babiker R."/>
            <person name="Drula E."/>
            <person name="Ayuso-Fernandez I."/>
            <person name="Pacheco R."/>
            <person name="Padilla G."/>
            <person name="Ferreira P."/>
            <person name="Barriuso J."/>
            <person name="Kellner H."/>
            <person name="Castanera R."/>
            <person name="Alfaro M."/>
            <person name="Ramirez L."/>
            <person name="Pisabarro A.G."/>
            <person name="Kuo A."/>
            <person name="Tritt A."/>
            <person name="Lipzen A."/>
            <person name="He G."/>
            <person name="Yan M."/>
            <person name="Ng V."/>
            <person name="Cullen D."/>
            <person name="Martin F."/>
            <person name="Rosso M.-N."/>
            <person name="Henrissat B."/>
            <person name="Hibbett D."/>
            <person name="Martinez A.T."/>
            <person name="Grigoriev I.V."/>
        </authorList>
    </citation>
    <scope>NUCLEOTIDE SEQUENCE</scope>
    <source>
        <strain evidence="2">CBS 247.69</strain>
    </source>
</reference>
<feature type="region of interest" description="Disordered" evidence="1">
    <location>
        <begin position="1"/>
        <end position="64"/>
    </location>
</feature>
<evidence type="ECO:0000256" key="1">
    <source>
        <dbReference type="SAM" id="MobiDB-lite"/>
    </source>
</evidence>
<dbReference type="OrthoDB" id="3265210at2759"/>
<dbReference type="Proteomes" id="UP000807353">
    <property type="component" value="Unassembled WGS sequence"/>
</dbReference>
<sequence length="230" mass="27217">MRWKEVEERRKKQNEVKRKEEEKRKTEEAKREEKRKLQEEETRREQERLRVEEEKRRAEVERERHAREVAAKEELAHRIAVAAEEERCRKRDSQRWGYKPWTPDAALERFHIIMAEFSAAKYTPMEPVTTQSIPWPTLLKPDTFTFEAITWENVEAFLRHMKSQVQLMFHPDRWCSRNILSAIVDTKVQEALKDAGGVVSQAVNQWIDKNGGGKRGGCAPISFKFAIICL</sequence>
<organism evidence="2 3">
    <name type="scientific">Collybia nuda</name>
    <dbReference type="NCBI Taxonomy" id="64659"/>
    <lineage>
        <taxon>Eukaryota</taxon>
        <taxon>Fungi</taxon>
        <taxon>Dikarya</taxon>
        <taxon>Basidiomycota</taxon>
        <taxon>Agaricomycotina</taxon>
        <taxon>Agaricomycetes</taxon>
        <taxon>Agaricomycetidae</taxon>
        <taxon>Agaricales</taxon>
        <taxon>Tricholomatineae</taxon>
        <taxon>Clitocybaceae</taxon>
        <taxon>Collybia</taxon>
    </lineage>
</organism>
<comment type="caution">
    <text evidence="2">The sequence shown here is derived from an EMBL/GenBank/DDBJ whole genome shotgun (WGS) entry which is preliminary data.</text>
</comment>
<keyword evidence="3" id="KW-1185">Reference proteome</keyword>
<dbReference type="AlphaFoldDB" id="A0A9P6CE71"/>
<proteinExistence type="predicted"/>
<dbReference type="EMBL" id="MU150271">
    <property type="protein sequence ID" value="KAF9462547.1"/>
    <property type="molecule type" value="Genomic_DNA"/>
</dbReference>
<name>A0A9P6CE71_9AGAR</name>
<evidence type="ECO:0000313" key="3">
    <source>
        <dbReference type="Proteomes" id="UP000807353"/>
    </source>
</evidence>
<accession>A0A9P6CE71</accession>